<dbReference type="AlphaFoldDB" id="A0A9P4QHJ7"/>
<evidence type="ECO:0000313" key="2">
    <source>
        <dbReference type="Proteomes" id="UP000799441"/>
    </source>
</evidence>
<evidence type="ECO:0000313" key="1">
    <source>
        <dbReference type="EMBL" id="KAF2725693.1"/>
    </source>
</evidence>
<name>A0A9P4QHJ7_9PEZI</name>
<dbReference type="Proteomes" id="UP000799441">
    <property type="component" value="Unassembled WGS sequence"/>
</dbReference>
<reference evidence="1" key="1">
    <citation type="journal article" date="2020" name="Stud. Mycol.">
        <title>101 Dothideomycetes genomes: a test case for predicting lifestyles and emergence of pathogens.</title>
        <authorList>
            <person name="Haridas S."/>
            <person name="Albert R."/>
            <person name="Binder M."/>
            <person name="Bloem J."/>
            <person name="Labutti K."/>
            <person name="Salamov A."/>
            <person name="Andreopoulos B."/>
            <person name="Baker S."/>
            <person name="Barry K."/>
            <person name="Bills G."/>
            <person name="Bluhm B."/>
            <person name="Cannon C."/>
            <person name="Castanera R."/>
            <person name="Culley D."/>
            <person name="Daum C."/>
            <person name="Ezra D."/>
            <person name="Gonzalez J."/>
            <person name="Henrissat B."/>
            <person name="Kuo A."/>
            <person name="Liang C."/>
            <person name="Lipzen A."/>
            <person name="Lutzoni F."/>
            <person name="Magnuson J."/>
            <person name="Mondo S."/>
            <person name="Nolan M."/>
            <person name="Ohm R."/>
            <person name="Pangilinan J."/>
            <person name="Park H.-J."/>
            <person name="Ramirez L."/>
            <person name="Alfaro M."/>
            <person name="Sun H."/>
            <person name="Tritt A."/>
            <person name="Yoshinaga Y."/>
            <person name="Zwiers L.-H."/>
            <person name="Turgeon B."/>
            <person name="Goodwin S."/>
            <person name="Spatafora J."/>
            <person name="Crous P."/>
            <person name="Grigoriev I."/>
        </authorList>
    </citation>
    <scope>NUCLEOTIDE SEQUENCE</scope>
    <source>
        <strain evidence="1">CBS 116435</strain>
    </source>
</reference>
<sequence>MQLQYAAGHMALLCSSRRGQPHVVDLPCHDLCALGQCLTRILRLWFASRRCPDRACGQTLAGGVANQDHPALSRHAIRRRNVTICNASQKM</sequence>
<comment type="caution">
    <text evidence="1">The sequence shown here is derived from an EMBL/GenBank/DDBJ whole genome shotgun (WGS) entry which is preliminary data.</text>
</comment>
<proteinExistence type="predicted"/>
<keyword evidence="2" id="KW-1185">Reference proteome</keyword>
<organism evidence="1 2">
    <name type="scientific">Polychaeton citri CBS 116435</name>
    <dbReference type="NCBI Taxonomy" id="1314669"/>
    <lineage>
        <taxon>Eukaryota</taxon>
        <taxon>Fungi</taxon>
        <taxon>Dikarya</taxon>
        <taxon>Ascomycota</taxon>
        <taxon>Pezizomycotina</taxon>
        <taxon>Dothideomycetes</taxon>
        <taxon>Dothideomycetidae</taxon>
        <taxon>Capnodiales</taxon>
        <taxon>Capnodiaceae</taxon>
        <taxon>Polychaeton</taxon>
    </lineage>
</organism>
<gene>
    <name evidence="1" type="ORF">K431DRAFT_281060</name>
</gene>
<protein>
    <submittedName>
        <fullName evidence="1">Uncharacterized protein</fullName>
    </submittedName>
</protein>
<accession>A0A9P4QHJ7</accession>
<dbReference type="EMBL" id="MU003767">
    <property type="protein sequence ID" value="KAF2725693.1"/>
    <property type="molecule type" value="Genomic_DNA"/>
</dbReference>